<sequence>MSEQKHPEDLYRFMNSEELLELQAHYQRQQLKENLIGPVISTCMHVLLIFAATFYKSEPRQINPKVEVTRTIDRVLKEPEPIPIPKKLEVPEIENDLIENLELPVATDIEAFLPVLREDFAGPPSVEIMEKAEGIEPMKPSTSSVQSETMSKRRSFKDRLNAMQKYKATEASQESLLRGLDWLAKNQSPNGSWGGSGVTGLALLAFLAHGETPKSQRYGKTVSKAIKWTCSESPGANLISPSKLDTKTRRVGIEQVSKEVLGFYAGGPVAGTGDVAISHGYPHAIKVYALAEAYTMTDNYSIVAPLKAFAKILINGQKEEGDFDYNYKQGPRWDNSISFWNYQALKALKSTKLDIEGLDQAIERAIPRMKLMAKFQFPYSGTSTPRSGRGNAGLAAAGALCLQLLGAAKGDSHVDKIMDRIHEEGLVHLDWVNAPKKWVMYAWYYQTFAMFQHGGKHWRDWNAKFQKVLMKNQHLEGYWAHELAWSGGKGTQGKAYQTAMASLMLTVYYRYSPPSAEKKSAVKPGKLEKNTGMEDETIDIF</sequence>
<protein>
    <recommendedName>
        <fullName evidence="3">Squalene cyclase C-terminal domain-containing protein</fullName>
    </recommendedName>
</protein>
<dbReference type="SUPFAM" id="SSF48239">
    <property type="entry name" value="Terpenoid cyclases/Protein prenyltransferases"/>
    <property type="match status" value="1"/>
</dbReference>
<organism evidence="1 2">
    <name type="scientific">Lentisphaera profundi</name>
    <dbReference type="NCBI Taxonomy" id="1658616"/>
    <lineage>
        <taxon>Bacteria</taxon>
        <taxon>Pseudomonadati</taxon>
        <taxon>Lentisphaerota</taxon>
        <taxon>Lentisphaeria</taxon>
        <taxon>Lentisphaerales</taxon>
        <taxon>Lentisphaeraceae</taxon>
        <taxon>Lentisphaera</taxon>
    </lineage>
</organism>
<dbReference type="EMBL" id="CP117812">
    <property type="protein sequence ID" value="WDE99073.1"/>
    <property type="molecule type" value="Genomic_DNA"/>
</dbReference>
<evidence type="ECO:0000313" key="2">
    <source>
        <dbReference type="Proteomes" id="UP001214250"/>
    </source>
</evidence>
<proteinExistence type="predicted"/>
<name>A0ABY7W4A3_9BACT</name>
<dbReference type="RefSeq" id="WP_274153935.1">
    <property type="nucleotide sequence ID" value="NZ_CP117812.1"/>
</dbReference>
<dbReference type="Gene3D" id="1.50.10.20">
    <property type="match status" value="1"/>
</dbReference>
<evidence type="ECO:0000313" key="1">
    <source>
        <dbReference type="EMBL" id="WDE99073.1"/>
    </source>
</evidence>
<reference evidence="1 2" key="1">
    <citation type="submission" date="2023-02" db="EMBL/GenBank/DDBJ databases">
        <title>Genome sequence of Lentisphaera profundi SAORIC-696.</title>
        <authorList>
            <person name="Kim e."/>
            <person name="Cho J.-C."/>
            <person name="Choi A."/>
            <person name="Kang I."/>
        </authorList>
    </citation>
    <scope>NUCLEOTIDE SEQUENCE [LARGE SCALE GENOMIC DNA]</scope>
    <source>
        <strain evidence="1 2">SAORIC-696</strain>
    </source>
</reference>
<accession>A0ABY7W4A3</accession>
<dbReference type="InterPro" id="IPR008930">
    <property type="entry name" value="Terpenoid_cyclase/PrenylTrfase"/>
</dbReference>
<evidence type="ECO:0008006" key="3">
    <source>
        <dbReference type="Google" id="ProtNLM"/>
    </source>
</evidence>
<gene>
    <name evidence="1" type="ORF">PQO03_14645</name>
</gene>
<dbReference type="Proteomes" id="UP001214250">
    <property type="component" value="Chromosome 2"/>
</dbReference>
<keyword evidence="2" id="KW-1185">Reference proteome</keyword>